<evidence type="ECO:0000313" key="3">
    <source>
        <dbReference type="EMBL" id="GAA3838676.1"/>
    </source>
</evidence>
<dbReference type="EMBL" id="BAABDE010000035">
    <property type="protein sequence ID" value="GAA3838676.1"/>
    <property type="molecule type" value="Genomic_DNA"/>
</dbReference>
<feature type="region of interest" description="Disordered" evidence="1">
    <location>
        <begin position="153"/>
        <end position="185"/>
    </location>
</feature>
<protein>
    <recommendedName>
        <fullName evidence="5">Secreted protein</fullName>
    </recommendedName>
</protein>
<evidence type="ECO:0000256" key="1">
    <source>
        <dbReference type="SAM" id="MobiDB-lite"/>
    </source>
</evidence>
<feature type="compositionally biased region" description="Basic and acidic residues" evidence="1">
    <location>
        <begin position="153"/>
        <end position="173"/>
    </location>
</feature>
<evidence type="ECO:0000256" key="2">
    <source>
        <dbReference type="SAM" id="Phobius"/>
    </source>
</evidence>
<accession>A0ABP7J9K6</accession>
<proteinExistence type="predicted"/>
<evidence type="ECO:0000313" key="4">
    <source>
        <dbReference type="Proteomes" id="UP001501009"/>
    </source>
</evidence>
<keyword evidence="2" id="KW-1133">Transmembrane helix</keyword>
<keyword evidence="4" id="KW-1185">Reference proteome</keyword>
<gene>
    <name evidence="3" type="ORF">GCM10022403_083900</name>
</gene>
<name>A0ABP7J9K6_9ACTN</name>
<feature type="compositionally biased region" description="Pro residues" evidence="1">
    <location>
        <begin position="174"/>
        <end position="185"/>
    </location>
</feature>
<reference evidence="4" key="1">
    <citation type="journal article" date="2019" name="Int. J. Syst. Evol. Microbiol.">
        <title>The Global Catalogue of Microorganisms (GCM) 10K type strain sequencing project: providing services to taxonomists for standard genome sequencing and annotation.</title>
        <authorList>
            <consortium name="The Broad Institute Genomics Platform"/>
            <consortium name="The Broad Institute Genome Sequencing Center for Infectious Disease"/>
            <person name="Wu L."/>
            <person name="Ma J."/>
        </authorList>
    </citation>
    <scope>NUCLEOTIDE SEQUENCE [LARGE SCALE GENOMIC DNA]</scope>
    <source>
        <strain evidence="4">JCM 17138</strain>
    </source>
</reference>
<dbReference type="RefSeq" id="WP_345601040.1">
    <property type="nucleotide sequence ID" value="NZ_BAABDE010000035.1"/>
</dbReference>
<comment type="caution">
    <text evidence="3">The sequence shown here is derived from an EMBL/GenBank/DDBJ whole genome shotgun (WGS) entry which is preliminary data.</text>
</comment>
<sequence length="185" mass="19096">MSDVPGSNLISPAVSRAKGSEQLKKRRAAIGGVTAAVVVAAGVSLWAWEPWVDRSPFTALVAGASPVTDLGSKGESGECTPNLAGGAVVVYDASGKSKLASGVESSTGEVLPSSYGDFAGWCFYVTRIEGLPGGEGTYKVQVGGGNLVTVEEEHLRQPVDQQREGMRKMKLPPDDAPAPGLPAEQ</sequence>
<keyword evidence="2" id="KW-0812">Transmembrane</keyword>
<evidence type="ECO:0008006" key="5">
    <source>
        <dbReference type="Google" id="ProtNLM"/>
    </source>
</evidence>
<dbReference type="Proteomes" id="UP001501009">
    <property type="component" value="Unassembled WGS sequence"/>
</dbReference>
<feature type="transmembrane region" description="Helical" evidence="2">
    <location>
        <begin position="28"/>
        <end position="48"/>
    </location>
</feature>
<keyword evidence="2" id="KW-0472">Membrane</keyword>
<organism evidence="3 4">
    <name type="scientific">Streptomyces coacervatus</name>
    <dbReference type="NCBI Taxonomy" id="647381"/>
    <lineage>
        <taxon>Bacteria</taxon>
        <taxon>Bacillati</taxon>
        <taxon>Actinomycetota</taxon>
        <taxon>Actinomycetes</taxon>
        <taxon>Kitasatosporales</taxon>
        <taxon>Streptomycetaceae</taxon>
        <taxon>Streptomyces</taxon>
    </lineage>
</organism>